<proteinExistence type="predicted"/>
<dbReference type="eggNOG" id="COG3284">
    <property type="taxonomic scope" value="Bacteria"/>
</dbReference>
<dbReference type="GO" id="GO:0043565">
    <property type="term" value="F:sequence-specific DNA binding"/>
    <property type="evidence" value="ECO:0007669"/>
    <property type="project" value="InterPro"/>
</dbReference>
<dbReference type="InterPro" id="IPR009057">
    <property type="entry name" value="Homeodomain-like_sf"/>
</dbReference>
<dbReference type="Gene3D" id="3.30.450.40">
    <property type="match status" value="1"/>
</dbReference>
<keyword evidence="9" id="KW-1185">Reference proteome</keyword>
<evidence type="ECO:0000256" key="2">
    <source>
        <dbReference type="ARBA" id="ARBA00022840"/>
    </source>
</evidence>
<evidence type="ECO:0000313" key="9">
    <source>
        <dbReference type="Proteomes" id="UP000029409"/>
    </source>
</evidence>
<dbReference type="InterPro" id="IPR029016">
    <property type="entry name" value="GAF-like_dom_sf"/>
</dbReference>
<evidence type="ECO:0000256" key="1">
    <source>
        <dbReference type="ARBA" id="ARBA00022741"/>
    </source>
</evidence>
<dbReference type="Gene3D" id="1.10.8.60">
    <property type="match status" value="1"/>
</dbReference>
<keyword evidence="1" id="KW-0547">Nucleotide-binding</keyword>
<sequence length="658" mass="73615">MISYPTTVRSWDAFEEHRELPEGVRPVIFASWRRCRMAGVNPQQGKGVQVSKEELARRMEEKSLLISVAKPIMNSIYQVIKDTVYAIVLTDQDGVLLSTLLNKEIEPECAKVNFFEGAKWDELSVGTNAVGTALAVDMPIQVLGGEHYCESHHAWTCSAAPIHDSSGRLIGCLDLSGKAEDVHPHTFGIAVSAVGSIEEQLNVLETNQLMNAVFQSMQDGLLVIDTEYRIRQFNERLASIFMLGMEEVRRLDIKELLQNVDLDGVFRNKRCISYADCTLTVNGRKIDCMANIFPYSFGDRVIGASLTIREARQVRREVNQLAGFKANYRFEDIITHNPYMQEQIDFARKIARTNCTVLIEGESGTGKELFAQSIHNASSRADGPFIAINCAALPRELVESELFGYEKGSFTGALREGNPGKFELANGGTLFLDEIGELPLEIQAKLLRVLDNHKVRRIGGKHERSLNVRVIAATNRDLLEEIAQKTYRSDLYYRLNVINLRLLPLRERTEDLAPLAQLFLRKCNRDNPGPAKRFDPAFLERLQDRQWRGNARELQNAVQRAYYLCGSDCISESDAAWIPSGQQESGLPDPRPALAHASPPADPCAVKSMRQSEMESIRRALAASGGNVVGAARMLHIGKSTLYRKLAEYGIVRDESSR</sequence>
<keyword evidence="3" id="KW-0805">Transcription regulation</keyword>
<dbReference type="CDD" id="cd00009">
    <property type="entry name" value="AAA"/>
    <property type="match status" value="1"/>
</dbReference>
<accession>A0A089HUE2</accession>
<dbReference type="Pfam" id="PF13188">
    <property type="entry name" value="PAS_8"/>
    <property type="match status" value="1"/>
</dbReference>
<evidence type="ECO:0000313" key="8">
    <source>
        <dbReference type="EMBL" id="AIQ14360.1"/>
    </source>
</evidence>
<dbReference type="PROSITE" id="PS00676">
    <property type="entry name" value="SIGMA54_INTERACT_2"/>
    <property type="match status" value="1"/>
</dbReference>
<dbReference type="STRING" id="44251.PDUR_22480"/>
<dbReference type="PROSITE" id="PS50045">
    <property type="entry name" value="SIGMA54_INTERACT_4"/>
    <property type="match status" value="1"/>
</dbReference>
<dbReference type="SUPFAM" id="SSF55781">
    <property type="entry name" value="GAF domain-like"/>
    <property type="match status" value="1"/>
</dbReference>
<dbReference type="Pfam" id="PF25601">
    <property type="entry name" value="AAA_lid_14"/>
    <property type="match status" value="1"/>
</dbReference>
<dbReference type="EMBL" id="CP009288">
    <property type="protein sequence ID" value="AIQ14360.1"/>
    <property type="molecule type" value="Genomic_DNA"/>
</dbReference>
<name>A0A089HUE2_PAEDU</name>
<protein>
    <recommendedName>
        <fullName evidence="7">Sigma-54 factor interaction domain-containing protein</fullName>
    </recommendedName>
</protein>
<dbReference type="AlphaFoldDB" id="A0A089HUE2"/>
<evidence type="ECO:0000256" key="4">
    <source>
        <dbReference type="ARBA" id="ARBA00023125"/>
    </source>
</evidence>
<keyword evidence="4" id="KW-0238">DNA-binding</keyword>
<dbReference type="PANTHER" id="PTHR32071">
    <property type="entry name" value="TRANSCRIPTIONAL REGULATORY PROTEIN"/>
    <property type="match status" value="1"/>
</dbReference>
<dbReference type="RefSeq" id="WP_042208136.1">
    <property type="nucleotide sequence ID" value="NZ_CP009288.1"/>
</dbReference>
<dbReference type="InterPro" id="IPR035965">
    <property type="entry name" value="PAS-like_dom_sf"/>
</dbReference>
<keyword evidence="2" id="KW-0067">ATP-binding</keyword>
<dbReference type="Gene3D" id="3.30.450.20">
    <property type="entry name" value="PAS domain"/>
    <property type="match status" value="1"/>
</dbReference>
<feature type="region of interest" description="Disordered" evidence="6">
    <location>
        <begin position="580"/>
        <end position="601"/>
    </location>
</feature>
<dbReference type="GO" id="GO:0006355">
    <property type="term" value="P:regulation of DNA-templated transcription"/>
    <property type="evidence" value="ECO:0007669"/>
    <property type="project" value="InterPro"/>
</dbReference>
<dbReference type="SMART" id="SM00382">
    <property type="entry name" value="AAA"/>
    <property type="match status" value="1"/>
</dbReference>
<dbReference type="InterPro" id="IPR025943">
    <property type="entry name" value="Sigma_54_int_dom_ATP-bd_2"/>
</dbReference>
<evidence type="ECO:0000259" key="7">
    <source>
        <dbReference type="PROSITE" id="PS50045"/>
    </source>
</evidence>
<dbReference type="SUPFAM" id="SSF46689">
    <property type="entry name" value="Homeodomain-like"/>
    <property type="match status" value="1"/>
</dbReference>
<dbReference type="PANTHER" id="PTHR32071:SF57">
    <property type="entry name" value="C4-DICARBOXYLATE TRANSPORT TRANSCRIPTIONAL REGULATORY PROTEIN DCTD"/>
    <property type="match status" value="1"/>
</dbReference>
<evidence type="ECO:0000256" key="6">
    <source>
        <dbReference type="SAM" id="MobiDB-lite"/>
    </source>
</evidence>
<dbReference type="InterPro" id="IPR003018">
    <property type="entry name" value="GAF"/>
</dbReference>
<dbReference type="Gene3D" id="3.40.50.300">
    <property type="entry name" value="P-loop containing nucleotide triphosphate hydrolases"/>
    <property type="match status" value="1"/>
</dbReference>
<dbReference type="InterPro" id="IPR027417">
    <property type="entry name" value="P-loop_NTPase"/>
</dbReference>
<evidence type="ECO:0000256" key="3">
    <source>
        <dbReference type="ARBA" id="ARBA00023015"/>
    </source>
</evidence>
<keyword evidence="5" id="KW-0804">Transcription</keyword>
<dbReference type="GO" id="GO:0005524">
    <property type="term" value="F:ATP binding"/>
    <property type="evidence" value="ECO:0007669"/>
    <property type="project" value="UniProtKB-KW"/>
</dbReference>
<organism evidence="8 9">
    <name type="scientific">Paenibacillus durus</name>
    <name type="common">Paenibacillus azotofixans</name>
    <dbReference type="NCBI Taxonomy" id="44251"/>
    <lineage>
        <taxon>Bacteria</taxon>
        <taxon>Bacillati</taxon>
        <taxon>Bacillota</taxon>
        <taxon>Bacilli</taxon>
        <taxon>Bacillales</taxon>
        <taxon>Paenibacillaceae</taxon>
        <taxon>Paenibacillus</taxon>
    </lineage>
</organism>
<reference evidence="8 9" key="1">
    <citation type="submission" date="2014-08" db="EMBL/GenBank/DDBJ databases">
        <title>Comparative genomics of the Paenibacillus odorifer group.</title>
        <authorList>
            <person name="den Bakker H.C."/>
            <person name="Tsai Y.-C."/>
            <person name="Martin N."/>
            <person name="Korlach J."/>
            <person name="Wiedmann M."/>
        </authorList>
    </citation>
    <scope>NUCLEOTIDE SEQUENCE [LARGE SCALE GENOMIC DNA]</scope>
    <source>
        <strain evidence="8 9">DSM 1735</strain>
    </source>
</reference>
<dbReference type="InterPro" id="IPR002078">
    <property type="entry name" value="Sigma_54_int"/>
</dbReference>
<dbReference type="Pfam" id="PF00158">
    <property type="entry name" value="Sigma54_activat"/>
    <property type="match status" value="1"/>
</dbReference>
<dbReference type="InterPro" id="IPR025662">
    <property type="entry name" value="Sigma_54_int_dom_ATP-bd_1"/>
</dbReference>
<dbReference type="KEGG" id="pdu:PDUR_22480"/>
<dbReference type="SUPFAM" id="SSF55785">
    <property type="entry name" value="PYP-like sensor domain (PAS domain)"/>
    <property type="match status" value="1"/>
</dbReference>
<dbReference type="InterPro" id="IPR000014">
    <property type="entry name" value="PAS"/>
</dbReference>
<dbReference type="InterPro" id="IPR003593">
    <property type="entry name" value="AAA+_ATPase"/>
</dbReference>
<dbReference type="PROSITE" id="PS00675">
    <property type="entry name" value="SIGMA54_INTERACT_1"/>
    <property type="match status" value="1"/>
</dbReference>
<dbReference type="SUPFAM" id="SSF52540">
    <property type="entry name" value="P-loop containing nucleoside triphosphate hydrolases"/>
    <property type="match status" value="1"/>
</dbReference>
<dbReference type="FunFam" id="3.40.50.300:FF:000006">
    <property type="entry name" value="DNA-binding transcriptional regulator NtrC"/>
    <property type="match status" value="1"/>
</dbReference>
<dbReference type="Proteomes" id="UP000029409">
    <property type="component" value="Chromosome"/>
</dbReference>
<dbReference type="InterPro" id="IPR058031">
    <property type="entry name" value="AAA_lid_NorR"/>
</dbReference>
<dbReference type="Pfam" id="PF02954">
    <property type="entry name" value="HTH_8"/>
    <property type="match status" value="1"/>
</dbReference>
<gene>
    <name evidence="8" type="ORF">PDUR_22480</name>
</gene>
<dbReference type="Pfam" id="PF01590">
    <property type="entry name" value="GAF"/>
    <property type="match status" value="1"/>
</dbReference>
<dbReference type="InterPro" id="IPR002197">
    <property type="entry name" value="HTH_Fis"/>
</dbReference>
<feature type="domain" description="Sigma-54 factor interaction" evidence="7">
    <location>
        <begin position="333"/>
        <end position="563"/>
    </location>
</feature>
<dbReference type="Gene3D" id="1.10.10.60">
    <property type="entry name" value="Homeodomain-like"/>
    <property type="match status" value="1"/>
</dbReference>
<dbReference type="PRINTS" id="PR01590">
    <property type="entry name" value="HTHFIS"/>
</dbReference>
<evidence type="ECO:0000256" key="5">
    <source>
        <dbReference type="ARBA" id="ARBA00023163"/>
    </source>
</evidence>